<dbReference type="AlphaFoldDB" id="B8ETQ0"/>
<sequence>MAHVAIDDDGAATGFSPRERRRAIIQAKGRGWTRFIAVAALAAIAFGCLVAFYDQEKEGPRPREARIAAQAGWVVNRAAPAMFRVAAPDGAREPTSHEIRVRAGGGRQDIFVFGDINGDGPIARLTLIQQGEANASASPFFVALARMAAEAGRSVALAAQPAALPTRLGVFEAAEASLSRSGGGASKCVGFRNIREAASPQEASLSVAGFACAASEPDGAAPAMGETAACLIDAIELLPGIDDPGLAAAFAERDLRQTTACAGQAEEFGAPVLRKSLDHGFSLSAR</sequence>
<keyword evidence="3" id="KW-1185">Reference proteome</keyword>
<evidence type="ECO:0000256" key="1">
    <source>
        <dbReference type="SAM" id="Phobius"/>
    </source>
</evidence>
<dbReference type="eggNOG" id="ENOG5032XUI">
    <property type="taxonomic scope" value="Bacteria"/>
</dbReference>
<evidence type="ECO:0000313" key="2">
    <source>
        <dbReference type="EMBL" id="ACK52402.1"/>
    </source>
</evidence>
<protein>
    <submittedName>
        <fullName evidence="2">Uncharacterized protein</fullName>
    </submittedName>
</protein>
<name>B8ETQ0_METSB</name>
<dbReference type="STRING" id="395965.Msil_3513"/>
<organism evidence="2 3">
    <name type="scientific">Methylocella silvestris (strain DSM 15510 / CIP 108128 / LMG 27833 / NCIMB 13906 / BL2)</name>
    <dbReference type="NCBI Taxonomy" id="395965"/>
    <lineage>
        <taxon>Bacteria</taxon>
        <taxon>Pseudomonadati</taxon>
        <taxon>Pseudomonadota</taxon>
        <taxon>Alphaproteobacteria</taxon>
        <taxon>Hyphomicrobiales</taxon>
        <taxon>Beijerinckiaceae</taxon>
        <taxon>Methylocella</taxon>
    </lineage>
</organism>
<dbReference type="RefSeq" id="WP_012592471.1">
    <property type="nucleotide sequence ID" value="NC_011666.1"/>
</dbReference>
<dbReference type="EMBL" id="CP001280">
    <property type="protein sequence ID" value="ACK52402.1"/>
    <property type="molecule type" value="Genomic_DNA"/>
</dbReference>
<dbReference type="HOGENOM" id="CLU_972577_0_0_5"/>
<gene>
    <name evidence="2" type="ordered locus">Msil_3513</name>
</gene>
<accession>B8ETQ0</accession>
<feature type="transmembrane region" description="Helical" evidence="1">
    <location>
        <begin position="31"/>
        <end position="53"/>
    </location>
</feature>
<dbReference type="Proteomes" id="UP000002257">
    <property type="component" value="Chromosome"/>
</dbReference>
<evidence type="ECO:0000313" key="3">
    <source>
        <dbReference type="Proteomes" id="UP000002257"/>
    </source>
</evidence>
<proteinExistence type="predicted"/>
<dbReference type="OrthoDB" id="8452157at2"/>
<keyword evidence="1" id="KW-1133">Transmembrane helix</keyword>
<reference evidence="2 3" key="1">
    <citation type="journal article" date="2010" name="J. Bacteriol.">
        <title>Complete genome sequence of the aerobic facultative methanotroph Methylocella silvestris BL2.</title>
        <authorList>
            <person name="Chen Y."/>
            <person name="Crombie A."/>
            <person name="Rahman M.T."/>
            <person name="Dedysh S.N."/>
            <person name="Liesack W."/>
            <person name="Stott M.B."/>
            <person name="Alam M."/>
            <person name="Theisen A.R."/>
            <person name="Murrell J.C."/>
            <person name="Dunfield P.F."/>
        </authorList>
    </citation>
    <scope>NUCLEOTIDE SEQUENCE [LARGE SCALE GENOMIC DNA]</scope>
    <source>
        <strain evidence="3">DSM 15510 / CIP 108128 / LMG 27833 / NCIMB 13906 / BL2</strain>
    </source>
</reference>
<keyword evidence="1" id="KW-0472">Membrane</keyword>
<keyword evidence="1" id="KW-0812">Transmembrane</keyword>
<dbReference type="KEGG" id="msl:Msil_3513"/>